<dbReference type="Proteomes" id="UP000275579">
    <property type="component" value="Chromosome"/>
</dbReference>
<dbReference type="InterPro" id="IPR023606">
    <property type="entry name" value="CoA-Trfase_III_dom_1_sf"/>
</dbReference>
<dbReference type="SUPFAM" id="SSF89796">
    <property type="entry name" value="CoA-transferase family III (CaiB/BaiF)"/>
    <property type="match status" value="1"/>
</dbReference>
<accession>A0A3S9YML4</accession>
<reference evidence="2 3" key="1">
    <citation type="submission" date="2018-04" db="EMBL/GenBank/DDBJ databases">
        <title>Complete genome sequences of Streptomyces lydicus strain WYEC and characterization of antagonistic properties of biological control agents.</title>
        <authorList>
            <person name="Mariita R.M."/>
            <person name="Sello J.K."/>
        </authorList>
    </citation>
    <scope>NUCLEOTIDE SEQUENCE [LARGE SCALE GENOMIC DNA]</scope>
    <source>
        <strain evidence="2 3">WYEC 108</strain>
    </source>
</reference>
<dbReference type="Gene3D" id="3.30.1540.10">
    <property type="entry name" value="formyl-coa transferase, domain 3"/>
    <property type="match status" value="1"/>
</dbReference>
<dbReference type="PANTHER" id="PTHR48228">
    <property type="entry name" value="SUCCINYL-COA--D-CITRAMALATE COA-TRANSFERASE"/>
    <property type="match status" value="1"/>
</dbReference>
<proteinExistence type="predicted"/>
<protein>
    <recommendedName>
        <fullName evidence="4">CoA transferase</fullName>
    </recommendedName>
</protein>
<dbReference type="InterPro" id="IPR050509">
    <property type="entry name" value="CoA-transferase_III"/>
</dbReference>
<organism evidence="2 3">
    <name type="scientific">Streptomyces lydicus</name>
    <dbReference type="NCBI Taxonomy" id="47763"/>
    <lineage>
        <taxon>Bacteria</taxon>
        <taxon>Bacillati</taxon>
        <taxon>Actinomycetota</taxon>
        <taxon>Actinomycetes</taxon>
        <taxon>Kitasatosporales</taxon>
        <taxon>Streptomycetaceae</taxon>
        <taxon>Streptomyces</taxon>
    </lineage>
</organism>
<dbReference type="Gene3D" id="3.40.50.10540">
    <property type="entry name" value="Crotonobetainyl-coa:carnitine coa-transferase, domain 1"/>
    <property type="match status" value="1"/>
</dbReference>
<dbReference type="InterPro" id="IPR044855">
    <property type="entry name" value="CoA-Trfase_III_dom3_sf"/>
</dbReference>
<dbReference type="InterPro" id="IPR003673">
    <property type="entry name" value="CoA-Trfase_fam_III"/>
</dbReference>
<dbReference type="GO" id="GO:0003824">
    <property type="term" value="F:catalytic activity"/>
    <property type="evidence" value="ECO:0007669"/>
    <property type="project" value="InterPro"/>
</dbReference>
<gene>
    <name evidence="2" type="ORF">DDE74_39200</name>
</gene>
<evidence type="ECO:0008006" key="4">
    <source>
        <dbReference type="Google" id="ProtNLM"/>
    </source>
</evidence>
<dbReference type="AlphaFoldDB" id="A0A3S9YML4"/>
<evidence type="ECO:0000313" key="2">
    <source>
        <dbReference type="EMBL" id="AZS76087.1"/>
    </source>
</evidence>
<feature type="compositionally biased region" description="Basic and acidic residues" evidence="1">
    <location>
        <begin position="192"/>
        <end position="204"/>
    </location>
</feature>
<feature type="region of interest" description="Disordered" evidence="1">
    <location>
        <begin position="173"/>
        <end position="204"/>
    </location>
</feature>
<dbReference type="EMBL" id="CP029042">
    <property type="protein sequence ID" value="AZS76087.1"/>
    <property type="molecule type" value="Genomic_DNA"/>
</dbReference>
<evidence type="ECO:0000313" key="3">
    <source>
        <dbReference type="Proteomes" id="UP000275579"/>
    </source>
</evidence>
<name>A0A3S9YML4_9ACTN</name>
<sequence length="204" mass="21867">MERLGLGPDERLAANPGLVHAQMPGWGQDGPFAPRAGHDIGYRARGRAVPDRRARRRRPAPPLNVVGDFGGGMLLALGVVAAAHHAARTGEGQVVDAAITDGTVLLTTMLRLWRAAGVWTDECESNMPNGGAHYYHVYETADGLHLAVGAIEPQFYRRSVDTAAPATALRTWLGEPHTRMAKGQQGEPGQPEGRKSTGQRRGEV</sequence>
<dbReference type="Pfam" id="PF02515">
    <property type="entry name" value="CoA_transf_3"/>
    <property type="match status" value="1"/>
</dbReference>
<dbReference type="PANTHER" id="PTHR48228:SF5">
    <property type="entry name" value="ALPHA-METHYLACYL-COA RACEMASE"/>
    <property type="match status" value="1"/>
</dbReference>
<evidence type="ECO:0000256" key="1">
    <source>
        <dbReference type="SAM" id="MobiDB-lite"/>
    </source>
</evidence>